<gene>
    <name evidence="5" type="ORF">OEW28_17595</name>
</gene>
<feature type="transmembrane region" description="Helical" evidence="4">
    <location>
        <begin position="337"/>
        <end position="361"/>
    </location>
</feature>
<feature type="transmembrane region" description="Helical" evidence="4">
    <location>
        <begin position="46"/>
        <end position="63"/>
    </location>
</feature>
<organism evidence="5 6">
    <name type="scientific">Albidovulum marisflavi</name>
    <dbReference type="NCBI Taxonomy" id="2984159"/>
    <lineage>
        <taxon>Bacteria</taxon>
        <taxon>Pseudomonadati</taxon>
        <taxon>Pseudomonadota</taxon>
        <taxon>Alphaproteobacteria</taxon>
        <taxon>Rhodobacterales</taxon>
        <taxon>Paracoccaceae</taxon>
        <taxon>Albidovulum</taxon>
    </lineage>
</organism>
<dbReference type="Gene3D" id="1.20.1250.20">
    <property type="entry name" value="MFS general substrate transporter like domains"/>
    <property type="match status" value="1"/>
</dbReference>
<feature type="transmembrane region" description="Helical" evidence="4">
    <location>
        <begin position="161"/>
        <end position="183"/>
    </location>
</feature>
<keyword evidence="6" id="KW-1185">Reference proteome</keyword>
<dbReference type="RefSeq" id="WP_263736108.1">
    <property type="nucleotide sequence ID" value="NZ_JAOWKY010000006.1"/>
</dbReference>
<dbReference type="SUPFAM" id="SSF103473">
    <property type="entry name" value="MFS general substrate transporter"/>
    <property type="match status" value="1"/>
</dbReference>
<feature type="transmembrane region" description="Helical" evidence="4">
    <location>
        <begin position="100"/>
        <end position="122"/>
    </location>
</feature>
<protein>
    <submittedName>
        <fullName evidence="5">MFS transporter</fullName>
    </submittedName>
</protein>
<dbReference type="EMBL" id="JAOWKY010000006">
    <property type="protein sequence ID" value="MCV2870431.1"/>
    <property type="molecule type" value="Genomic_DNA"/>
</dbReference>
<feature type="transmembrane region" description="Helical" evidence="4">
    <location>
        <begin position="367"/>
        <end position="387"/>
    </location>
</feature>
<accession>A0ABT2ZH44</accession>
<dbReference type="PANTHER" id="PTHR11360:SF290">
    <property type="entry name" value="MONOCARBOXYLATE MFS PERMEASE"/>
    <property type="match status" value="1"/>
</dbReference>
<sequence length="392" mass="40514">MSRDESRGVWILAIGQTAGFASLIYMFGAIILALEDGSGWSRAQLALGPTLALLTQAALAPFSGRLVDGGHGGRLLGGAALLGAVCLALLSQVGHLSAWYALWIVIGAAQAASLYETCFSFLLRRLGPEARRGIIRVTLVAGLASSFAFPIGAWAGEVLGWRGAILLFAGVQLLITLPANLLGVRLLRRGERRGVNRTEVHAGRVRAALRRPEFWALATYFGLMMGNHMMLTTYALPILTDRGAAHALAVLVASAVGPMQVAGRLILTLPGLRAGTGTIARAIALGMSAASLALLVATGNPWLFAIYAVGQGASIGVQSILRPLITAEALGQENFGAISGALAMAPLAAGAVAPFLGALLIGAGGVSLLLAVTLSLALLAFAIAFWLRTRGI</sequence>
<dbReference type="InterPro" id="IPR050327">
    <property type="entry name" value="Proton-linked_MCT"/>
</dbReference>
<keyword evidence="2 4" id="KW-1133">Transmembrane helix</keyword>
<dbReference type="InterPro" id="IPR036259">
    <property type="entry name" value="MFS_trans_sf"/>
</dbReference>
<feature type="transmembrane region" description="Helical" evidence="4">
    <location>
        <begin position="9"/>
        <end position="34"/>
    </location>
</feature>
<dbReference type="Proteomes" id="UP001652542">
    <property type="component" value="Unassembled WGS sequence"/>
</dbReference>
<evidence type="ECO:0000313" key="5">
    <source>
        <dbReference type="EMBL" id="MCV2870431.1"/>
    </source>
</evidence>
<feature type="transmembrane region" description="Helical" evidence="4">
    <location>
        <begin position="134"/>
        <end position="155"/>
    </location>
</feature>
<proteinExistence type="predicted"/>
<evidence type="ECO:0000256" key="4">
    <source>
        <dbReference type="SAM" id="Phobius"/>
    </source>
</evidence>
<feature type="transmembrane region" description="Helical" evidence="4">
    <location>
        <begin position="75"/>
        <end position="94"/>
    </location>
</feature>
<dbReference type="Pfam" id="PF07690">
    <property type="entry name" value="MFS_1"/>
    <property type="match status" value="1"/>
</dbReference>
<evidence type="ECO:0000313" key="6">
    <source>
        <dbReference type="Proteomes" id="UP001652542"/>
    </source>
</evidence>
<evidence type="ECO:0000256" key="1">
    <source>
        <dbReference type="ARBA" id="ARBA00022692"/>
    </source>
</evidence>
<feature type="transmembrane region" description="Helical" evidence="4">
    <location>
        <begin position="245"/>
        <end position="267"/>
    </location>
</feature>
<evidence type="ECO:0000256" key="2">
    <source>
        <dbReference type="ARBA" id="ARBA00022989"/>
    </source>
</evidence>
<feature type="transmembrane region" description="Helical" evidence="4">
    <location>
        <begin position="214"/>
        <end position="239"/>
    </location>
</feature>
<keyword evidence="1 4" id="KW-0812">Transmembrane</keyword>
<feature type="transmembrane region" description="Helical" evidence="4">
    <location>
        <begin position="304"/>
        <end position="325"/>
    </location>
</feature>
<comment type="caution">
    <text evidence="5">The sequence shown here is derived from an EMBL/GenBank/DDBJ whole genome shotgun (WGS) entry which is preliminary data.</text>
</comment>
<keyword evidence="3 4" id="KW-0472">Membrane</keyword>
<dbReference type="InterPro" id="IPR011701">
    <property type="entry name" value="MFS"/>
</dbReference>
<reference evidence="5 6" key="1">
    <citation type="submission" date="2022-10" db="EMBL/GenBank/DDBJ databases">
        <title>Defluviimonas sp. nov., isolated from ocean surface water.</title>
        <authorList>
            <person name="He W."/>
            <person name="Wang L."/>
            <person name="Zhang D.-F."/>
        </authorList>
    </citation>
    <scope>NUCLEOTIDE SEQUENCE [LARGE SCALE GENOMIC DNA]</scope>
    <source>
        <strain evidence="5 6">WL0002</strain>
    </source>
</reference>
<name>A0ABT2ZH44_9RHOB</name>
<evidence type="ECO:0000256" key="3">
    <source>
        <dbReference type="ARBA" id="ARBA00023136"/>
    </source>
</evidence>
<dbReference type="PANTHER" id="PTHR11360">
    <property type="entry name" value="MONOCARBOXYLATE TRANSPORTER"/>
    <property type="match status" value="1"/>
</dbReference>
<feature type="transmembrane region" description="Helical" evidence="4">
    <location>
        <begin position="279"/>
        <end position="298"/>
    </location>
</feature>